<dbReference type="Proteomes" id="UP001381693">
    <property type="component" value="Unassembled WGS sequence"/>
</dbReference>
<keyword evidence="4" id="KW-0862">Zinc</keyword>
<feature type="non-terminal residue" evidence="8">
    <location>
        <position position="339"/>
    </location>
</feature>
<dbReference type="Gene3D" id="3.90.980.20">
    <property type="match status" value="1"/>
</dbReference>
<reference evidence="8 9" key="1">
    <citation type="submission" date="2023-11" db="EMBL/GenBank/DDBJ databases">
        <title>Halocaridina rubra genome assembly.</title>
        <authorList>
            <person name="Smith C."/>
        </authorList>
    </citation>
    <scope>NUCLEOTIDE SEQUENCE [LARGE SCALE GENOMIC DNA]</scope>
    <source>
        <strain evidence="8">EP-1</strain>
        <tissue evidence="8">Whole</tissue>
    </source>
</reference>
<organism evidence="8 9">
    <name type="scientific">Halocaridina rubra</name>
    <name type="common">Hawaiian red shrimp</name>
    <dbReference type="NCBI Taxonomy" id="373956"/>
    <lineage>
        <taxon>Eukaryota</taxon>
        <taxon>Metazoa</taxon>
        <taxon>Ecdysozoa</taxon>
        <taxon>Arthropoda</taxon>
        <taxon>Crustacea</taxon>
        <taxon>Multicrustacea</taxon>
        <taxon>Malacostraca</taxon>
        <taxon>Eumalacostraca</taxon>
        <taxon>Eucarida</taxon>
        <taxon>Decapoda</taxon>
        <taxon>Pleocyemata</taxon>
        <taxon>Caridea</taxon>
        <taxon>Atyoidea</taxon>
        <taxon>Atyidae</taxon>
        <taxon>Halocaridina</taxon>
    </lineage>
</organism>
<name>A0AAN9A4C3_HALRR</name>
<dbReference type="FunFam" id="3.90.980.20:FF:000001">
    <property type="entry name" value="metal-response element-binding transcription factor 2 isoform X1"/>
    <property type="match status" value="1"/>
</dbReference>
<feature type="compositionally biased region" description="Basic and acidic residues" evidence="6">
    <location>
        <begin position="329"/>
        <end position="339"/>
    </location>
</feature>
<sequence length="339" mass="39717">MAGRASEAPRIGAEYCEPDSQWECPRCAGHSAMEKEERKKSRENSPRKARSRRTQEKPEENVKLDLPYDIKILTWDQGHKSNREQTYCYCGGPGEWYNRMLQCQRCKQWFHEACVECLHYPLLYGDRFYVFVCALCNEGTEFLHRLDVKWVDIVHLSIFNLTLQDSKTYFEYEDTITSWINDNWEILQAPLGLQNMRVSERKHEVLRVLDGNRPRFKCGREIKKKASIWGLRTRVPPPVPAITLPSVGPITEDSIKHIILRNKKPRNADSPPIPRRYKLTEDKQDELDEALNRFSPAKKRALSPNTVDQDPDEDDDSPRSSNGRRKRKRELDILMEDKK</sequence>
<comment type="caution">
    <text evidence="8">The sequence shown here is derived from an EMBL/GenBank/DDBJ whole genome shotgun (WGS) entry which is preliminary data.</text>
</comment>
<dbReference type="PANTHER" id="PTHR46174">
    <property type="entry name" value="CXXC-TYPE ZINC FINGER PROTEIN 1"/>
    <property type="match status" value="1"/>
</dbReference>
<evidence type="ECO:0000256" key="1">
    <source>
        <dbReference type="ARBA" id="ARBA00004123"/>
    </source>
</evidence>
<dbReference type="InterPro" id="IPR037869">
    <property type="entry name" value="Spp1/CFP1"/>
</dbReference>
<gene>
    <name evidence="8" type="primary">PHF19_2</name>
    <name evidence="8" type="ORF">SK128_027124</name>
</gene>
<dbReference type="InterPro" id="IPR001965">
    <property type="entry name" value="Znf_PHD"/>
</dbReference>
<feature type="region of interest" description="Disordered" evidence="6">
    <location>
        <begin position="262"/>
        <end position="339"/>
    </location>
</feature>
<keyword evidence="2" id="KW-0479">Metal-binding</keyword>
<dbReference type="InterPro" id="IPR019786">
    <property type="entry name" value="Zinc_finger_PHD-type_CS"/>
</dbReference>
<evidence type="ECO:0000256" key="2">
    <source>
        <dbReference type="ARBA" id="ARBA00022723"/>
    </source>
</evidence>
<evidence type="ECO:0000256" key="4">
    <source>
        <dbReference type="ARBA" id="ARBA00022833"/>
    </source>
</evidence>
<evidence type="ECO:0000313" key="8">
    <source>
        <dbReference type="EMBL" id="KAK7074543.1"/>
    </source>
</evidence>
<dbReference type="PROSITE" id="PS01359">
    <property type="entry name" value="ZF_PHD_1"/>
    <property type="match status" value="1"/>
</dbReference>
<evidence type="ECO:0000256" key="5">
    <source>
        <dbReference type="ARBA" id="ARBA00023242"/>
    </source>
</evidence>
<dbReference type="CDD" id="cd15503">
    <property type="entry name" value="PHD2_MTF2_PHF19_like"/>
    <property type="match status" value="1"/>
</dbReference>
<keyword evidence="9" id="KW-1185">Reference proteome</keyword>
<dbReference type="GO" id="GO:0045893">
    <property type="term" value="P:positive regulation of DNA-templated transcription"/>
    <property type="evidence" value="ECO:0007669"/>
    <property type="project" value="TreeGrafter"/>
</dbReference>
<evidence type="ECO:0000256" key="3">
    <source>
        <dbReference type="ARBA" id="ARBA00022771"/>
    </source>
</evidence>
<proteinExistence type="predicted"/>
<protein>
    <submittedName>
        <fullName evidence="8">PHD finger protein 19</fullName>
    </submittedName>
</protein>
<comment type="subcellular location">
    <subcellularLocation>
        <location evidence="1">Nucleus</location>
    </subcellularLocation>
</comment>
<feature type="domain" description="Zinc finger PHD-type" evidence="7">
    <location>
        <begin position="87"/>
        <end position="137"/>
    </location>
</feature>
<feature type="compositionally biased region" description="Basic and acidic residues" evidence="6">
    <location>
        <begin position="32"/>
        <end position="46"/>
    </location>
</feature>
<dbReference type="GO" id="GO:0008270">
    <property type="term" value="F:zinc ion binding"/>
    <property type="evidence" value="ECO:0007669"/>
    <property type="project" value="UniProtKB-KW"/>
</dbReference>
<dbReference type="SMART" id="SM00249">
    <property type="entry name" value="PHD"/>
    <property type="match status" value="1"/>
</dbReference>
<dbReference type="GO" id="GO:0048188">
    <property type="term" value="C:Set1C/COMPASS complex"/>
    <property type="evidence" value="ECO:0007669"/>
    <property type="project" value="InterPro"/>
</dbReference>
<evidence type="ECO:0000256" key="6">
    <source>
        <dbReference type="SAM" id="MobiDB-lite"/>
    </source>
</evidence>
<evidence type="ECO:0000313" key="9">
    <source>
        <dbReference type="Proteomes" id="UP001381693"/>
    </source>
</evidence>
<keyword evidence="3" id="KW-0863">Zinc-finger</keyword>
<dbReference type="InterPro" id="IPR011011">
    <property type="entry name" value="Znf_FYVE_PHD"/>
</dbReference>
<dbReference type="PANTHER" id="PTHR46174:SF1">
    <property type="entry name" value="CXXC-TYPE ZINC FINGER PROTEIN 1"/>
    <property type="match status" value="1"/>
</dbReference>
<dbReference type="SUPFAM" id="SSF57903">
    <property type="entry name" value="FYVE/PHD zinc finger"/>
    <property type="match status" value="1"/>
</dbReference>
<feature type="region of interest" description="Disordered" evidence="6">
    <location>
        <begin position="31"/>
        <end position="59"/>
    </location>
</feature>
<dbReference type="EMBL" id="JAXCGZ010011542">
    <property type="protein sequence ID" value="KAK7074543.1"/>
    <property type="molecule type" value="Genomic_DNA"/>
</dbReference>
<keyword evidence="5" id="KW-0539">Nucleus</keyword>
<accession>A0AAN9A4C3</accession>
<evidence type="ECO:0000259" key="7">
    <source>
        <dbReference type="SMART" id="SM00249"/>
    </source>
</evidence>
<dbReference type="AlphaFoldDB" id="A0AAN9A4C3"/>